<comment type="similarity">
    <text evidence="1">Belongs to the bacterial ribosomal protein bL27 family.</text>
</comment>
<dbReference type="PANTHER" id="PTHR15893">
    <property type="entry name" value="RIBOSOMAL PROTEIN L27"/>
    <property type="match status" value="1"/>
</dbReference>
<evidence type="ECO:0000313" key="4">
    <source>
        <dbReference type="EMBL" id="ETO09670.1"/>
    </source>
</evidence>
<dbReference type="Pfam" id="PF01016">
    <property type="entry name" value="Ribosomal_L27"/>
    <property type="match status" value="1"/>
</dbReference>
<dbReference type="SUPFAM" id="SSF110324">
    <property type="entry name" value="Ribosomal L27 protein-like"/>
    <property type="match status" value="1"/>
</dbReference>
<evidence type="ECO:0000256" key="2">
    <source>
        <dbReference type="ARBA" id="ARBA00022980"/>
    </source>
</evidence>
<dbReference type="AlphaFoldDB" id="X6M9H7"/>
<dbReference type="GO" id="GO:0005840">
    <property type="term" value="C:ribosome"/>
    <property type="evidence" value="ECO:0007669"/>
    <property type="project" value="UniProtKB-KW"/>
</dbReference>
<dbReference type="GO" id="GO:0006412">
    <property type="term" value="P:translation"/>
    <property type="evidence" value="ECO:0007669"/>
    <property type="project" value="InterPro"/>
</dbReference>
<evidence type="ECO:0000313" key="5">
    <source>
        <dbReference type="Proteomes" id="UP000023152"/>
    </source>
</evidence>
<organism evidence="4 5">
    <name type="scientific">Reticulomyxa filosa</name>
    <dbReference type="NCBI Taxonomy" id="46433"/>
    <lineage>
        <taxon>Eukaryota</taxon>
        <taxon>Sar</taxon>
        <taxon>Rhizaria</taxon>
        <taxon>Retaria</taxon>
        <taxon>Foraminifera</taxon>
        <taxon>Monothalamids</taxon>
        <taxon>Reticulomyxidae</taxon>
        <taxon>Reticulomyxa</taxon>
    </lineage>
</organism>
<dbReference type="PANTHER" id="PTHR15893:SF0">
    <property type="entry name" value="LARGE RIBOSOMAL SUBUNIT PROTEIN BL27M"/>
    <property type="match status" value="1"/>
</dbReference>
<protein>
    <submittedName>
        <fullName evidence="4">Uncharacterized protein</fullName>
    </submittedName>
</protein>
<dbReference type="GO" id="GO:1990904">
    <property type="term" value="C:ribonucleoprotein complex"/>
    <property type="evidence" value="ECO:0007669"/>
    <property type="project" value="UniProtKB-KW"/>
</dbReference>
<dbReference type="GO" id="GO:0003735">
    <property type="term" value="F:structural constituent of ribosome"/>
    <property type="evidence" value="ECO:0007669"/>
    <property type="project" value="InterPro"/>
</dbReference>
<dbReference type="Proteomes" id="UP000023152">
    <property type="component" value="Unassembled WGS sequence"/>
</dbReference>
<dbReference type="InterPro" id="IPR001684">
    <property type="entry name" value="Ribosomal_bL27"/>
</dbReference>
<gene>
    <name evidence="4" type="ORF">RFI_27706</name>
</gene>
<keyword evidence="3" id="KW-0687">Ribonucleoprotein</keyword>
<comment type="caution">
    <text evidence="4">The sequence shown here is derived from an EMBL/GenBank/DDBJ whole genome shotgun (WGS) entry which is preliminary data.</text>
</comment>
<dbReference type="Gene3D" id="2.40.50.100">
    <property type="match status" value="1"/>
</dbReference>
<evidence type="ECO:0000256" key="3">
    <source>
        <dbReference type="ARBA" id="ARBA00023274"/>
    </source>
</evidence>
<accession>X6M9H7</accession>
<proteinExistence type="inferred from homology"/>
<name>X6M9H7_RETFI</name>
<reference evidence="4 5" key="1">
    <citation type="journal article" date="2013" name="Curr. Biol.">
        <title>The Genome of the Foraminiferan Reticulomyxa filosa.</title>
        <authorList>
            <person name="Glockner G."/>
            <person name="Hulsmann N."/>
            <person name="Schleicher M."/>
            <person name="Noegel A.A."/>
            <person name="Eichinger L."/>
            <person name="Gallinger C."/>
            <person name="Pawlowski J."/>
            <person name="Sierra R."/>
            <person name="Euteneuer U."/>
            <person name="Pillet L."/>
            <person name="Moustafa A."/>
            <person name="Platzer M."/>
            <person name="Groth M."/>
            <person name="Szafranski K."/>
            <person name="Schliwa M."/>
        </authorList>
    </citation>
    <scope>NUCLEOTIDE SEQUENCE [LARGE SCALE GENOMIC DNA]</scope>
</reference>
<keyword evidence="2" id="KW-0689">Ribosomal protein</keyword>
<evidence type="ECO:0000256" key="1">
    <source>
        <dbReference type="ARBA" id="ARBA00010797"/>
    </source>
</evidence>
<keyword evidence="5" id="KW-1185">Reference proteome</keyword>
<dbReference type="EMBL" id="ASPP01023956">
    <property type="protein sequence ID" value="ETO09670.1"/>
    <property type="molecule type" value="Genomic_DNA"/>
</dbReference>
<sequence length="314" mass="37236">MFAKRILFNKLGVLNVNSTYNGINNSPYTLMTLSQRNKTVMVGGTTKSQGQARCKGKRRSPKVINNQLVRRNSILVKQRWWIEKEKQWHPGFNVTRGEKGHLNAAETGHVMYQYDALKRRKYIHVVPLGEEKETYLRPFFEPEEIYEKAYRQLKKRIKNDPTVNEMARTKQLYETRKKQFELMHGSEHRPIELIIDTFGQEMIKLAEESQKLESLRPVFENQQLYYYIKDGRMRQRLPILKTIAEEKQKKQKEARSLENQLSSVALFIVKKNMHHKMLDVSQFIRKYVNQICISENETFCTSKKYLEIMLEKIG</sequence>